<dbReference type="InterPro" id="IPR008557">
    <property type="entry name" value="PhoX"/>
</dbReference>
<dbReference type="Proteomes" id="UP000501466">
    <property type="component" value="Chromosome"/>
</dbReference>
<gene>
    <name evidence="1" type="ORF">THMIRHAT_16170</name>
</gene>
<dbReference type="KEGG" id="tzo:THMIRHAT_16170"/>
<protein>
    <submittedName>
        <fullName evidence="1">Alkaline phosphatase</fullName>
    </submittedName>
</protein>
<organism evidence="1 2">
    <name type="scientific">Thiosulfativibrio zosterae</name>
    <dbReference type="NCBI Taxonomy" id="2675053"/>
    <lineage>
        <taxon>Bacteria</taxon>
        <taxon>Pseudomonadati</taxon>
        <taxon>Pseudomonadota</taxon>
        <taxon>Gammaproteobacteria</taxon>
        <taxon>Thiotrichales</taxon>
        <taxon>Piscirickettsiaceae</taxon>
        <taxon>Thiosulfativibrio</taxon>
    </lineage>
</organism>
<dbReference type="EMBL" id="AP021888">
    <property type="protein sequence ID" value="BBP43871.1"/>
    <property type="molecule type" value="Genomic_DNA"/>
</dbReference>
<proteinExistence type="predicted"/>
<evidence type="ECO:0000313" key="2">
    <source>
        <dbReference type="Proteomes" id="UP000501466"/>
    </source>
</evidence>
<dbReference type="RefSeq" id="WP_243831418.1">
    <property type="nucleotide sequence ID" value="NZ_AP021888.1"/>
</dbReference>
<dbReference type="PANTHER" id="PTHR35399:SF2">
    <property type="entry name" value="DUF839 DOMAIN-CONTAINING PROTEIN"/>
    <property type="match status" value="1"/>
</dbReference>
<name>A0A6F8PP23_9GAMM</name>
<dbReference type="PANTHER" id="PTHR35399">
    <property type="entry name" value="SLR8030 PROTEIN"/>
    <property type="match status" value="1"/>
</dbReference>
<dbReference type="Pfam" id="PF05787">
    <property type="entry name" value="PhoX"/>
    <property type="match status" value="1"/>
</dbReference>
<evidence type="ECO:0000313" key="1">
    <source>
        <dbReference type="EMBL" id="BBP43871.1"/>
    </source>
</evidence>
<accession>A0A6F8PP23</accession>
<keyword evidence="2" id="KW-1185">Reference proteome</keyword>
<dbReference type="AlphaFoldDB" id="A0A6F8PP23"/>
<reference evidence="2" key="1">
    <citation type="submission" date="2019-11" db="EMBL/GenBank/DDBJ databases">
        <title>Isolation and characterization of two novel species in the genus Thiomicrorhabdus.</title>
        <authorList>
            <person name="Mochizuki J."/>
            <person name="Kojima H."/>
            <person name="Fukui M."/>
        </authorList>
    </citation>
    <scope>NUCLEOTIDE SEQUENCE [LARGE SCALE GENOMIC DNA]</scope>
    <source>
        <strain evidence="2">AkT22</strain>
    </source>
</reference>
<sequence>MSQIRKINFIFESINRNKWSLIFAMLFLTSNLKGDPTMKFTKLNIAMAMAVSASTIALVGCGADGKDGAVGATGEVYSTQLDFTEVAPAITSEEKNVIRTTTAVKIAGESQTLSYTRLMKTGDTDNGETFGVVKDYQDQPALASDGSTYLCNGTDEGVGSGLDHVSLLQKNSKIYMVSQFECEPGAMYMNEVTQNSSTGALSATPNTLKFVSQKEGFGGWVHCAGMTTPWQSHLGSEEYEPNARNILSSADDKYYKATVDAFWKGDDSKSSAYYYGWTPEVSVDASGNPVYTKHYSMGRFAHELAYVMPDQKTTYLTDDGTNGMLFMFVADTAGDLSAGTLYAAKWNQTSDVGAGAAYLTWISLGHATNAQIEALLNKDNDKTTGTDAIKFADIFDTETPVSGVCPTPGDGLTTGFKSVNTSWGNECLKLKDINGDSTVDAADQALAGRLESRRMGAILGATSEFRKKEGITFNDSGKVMYIAMSQIGNGMEDNNASNDLGGNNDIKLTKNSCGAVYSLGVATDTTIGSDYVAYNMKGLVAGIPTTYSSTSALSGNTCDVDGIANPDNVTFLEGTSTLIIGEDTDMHPNDMVWSYDINTGKMQRIATGPFGSEMTNSYWYKDINGFGYLTNTAQHPFGEVSSTYVRPTGVESKTETGVIGPFNFSKLK</sequence>